<dbReference type="AlphaFoldDB" id="A0A1M6M738"/>
<feature type="transmembrane region" description="Helical" evidence="1">
    <location>
        <begin position="16"/>
        <end position="34"/>
    </location>
</feature>
<feature type="transmembrane region" description="Helical" evidence="1">
    <location>
        <begin position="113"/>
        <end position="135"/>
    </location>
</feature>
<gene>
    <name evidence="2" type="ORF">SAMN02745181_2627</name>
</gene>
<evidence type="ECO:0000256" key="1">
    <source>
        <dbReference type="SAM" id="Phobius"/>
    </source>
</evidence>
<dbReference type="STRING" id="1123071.SAMN02745181_2627"/>
<reference evidence="2 3" key="1">
    <citation type="submission" date="2016-11" db="EMBL/GenBank/DDBJ databases">
        <authorList>
            <person name="Jaros S."/>
            <person name="Januszkiewicz K."/>
            <person name="Wedrychowicz H."/>
        </authorList>
    </citation>
    <scope>NUCLEOTIDE SEQUENCE [LARGE SCALE GENOMIC DNA]</scope>
    <source>
        <strain evidence="2 3">DSM 18772</strain>
    </source>
</reference>
<dbReference type="Proteomes" id="UP000184510">
    <property type="component" value="Unassembled WGS sequence"/>
</dbReference>
<evidence type="ECO:0000313" key="3">
    <source>
        <dbReference type="Proteomes" id="UP000184510"/>
    </source>
</evidence>
<dbReference type="RefSeq" id="WP_143184195.1">
    <property type="nucleotide sequence ID" value="NZ_FQYR01000004.1"/>
</dbReference>
<keyword evidence="1" id="KW-0812">Transmembrane</keyword>
<protein>
    <submittedName>
        <fullName evidence="2">Uncharacterized protein</fullName>
    </submittedName>
</protein>
<sequence>MSELDKPTGHRLELKWLLLLQALYSVASITYLLISGYLKSSTGTGLSAAPVVFSLSAFAVYSCCLFLPRFGHIKFYRIAMIPALLIFGGGGVIGNILSLALEGLARYASLTAWGVGVAINTYGTLLNIIAAFGWFRSPNR</sequence>
<keyword evidence="1" id="KW-1133">Transmembrane helix</keyword>
<dbReference type="InParanoid" id="A0A1M6M738"/>
<feature type="transmembrane region" description="Helical" evidence="1">
    <location>
        <begin position="79"/>
        <end position="101"/>
    </location>
</feature>
<accession>A0A1M6M738</accession>
<dbReference type="OrthoDB" id="9553618at2"/>
<dbReference type="EMBL" id="FQYR01000004">
    <property type="protein sequence ID" value="SHJ79237.1"/>
    <property type="molecule type" value="Genomic_DNA"/>
</dbReference>
<keyword evidence="1" id="KW-0472">Membrane</keyword>
<proteinExistence type="predicted"/>
<organism evidence="2 3">
    <name type="scientific">Rubritalea squalenifaciens DSM 18772</name>
    <dbReference type="NCBI Taxonomy" id="1123071"/>
    <lineage>
        <taxon>Bacteria</taxon>
        <taxon>Pseudomonadati</taxon>
        <taxon>Verrucomicrobiota</taxon>
        <taxon>Verrucomicrobiia</taxon>
        <taxon>Verrucomicrobiales</taxon>
        <taxon>Rubritaleaceae</taxon>
        <taxon>Rubritalea</taxon>
    </lineage>
</organism>
<feature type="transmembrane region" description="Helical" evidence="1">
    <location>
        <begin position="46"/>
        <end position="67"/>
    </location>
</feature>
<name>A0A1M6M738_9BACT</name>
<keyword evidence="3" id="KW-1185">Reference proteome</keyword>
<evidence type="ECO:0000313" key="2">
    <source>
        <dbReference type="EMBL" id="SHJ79237.1"/>
    </source>
</evidence>